<feature type="region of interest" description="Disordered" evidence="7">
    <location>
        <begin position="114"/>
        <end position="155"/>
    </location>
</feature>
<accession>A0A7H8QQA9</accession>
<dbReference type="GO" id="GO:0000978">
    <property type="term" value="F:RNA polymerase II cis-regulatory region sequence-specific DNA binding"/>
    <property type="evidence" value="ECO:0007669"/>
    <property type="project" value="InterPro"/>
</dbReference>
<protein>
    <recommendedName>
        <fullName evidence="8">Xylanolytic transcriptional activator regulatory domain-containing protein</fullName>
    </recommendedName>
</protein>
<evidence type="ECO:0000256" key="6">
    <source>
        <dbReference type="ARBA" id="ARBA00023242"/>
    </source>
</evidence>
<dbReference type="PANTHER" id="PTHR40626">
    <property type="entry name" value="MIP31509P"/>
    <property type="match status" value="1"/>
</dbReference>
<dbReference type="EMBL" id="CP055899">
    <property type="protein sequence ID" value="QKX56068.1"/>
    <property type="molecule type" value="Genomic_DNA"/>
</dbReference>
<evidence type="ECO:0000256" key="7">
    <source>
        <dbReference type="SAM" id="MobiDB-lite"/>
    </source>
</evidence>
<dbReference type="Pfam" id="PF04082">
    <property type="entry name" value="Fungal_trans"/>
    <property type="match status" value="1"/>
</dbReference>
<organism evidence="9 10">
    <name type="scientific">Talaromyces rugulosus</name>
    <name type="common">Penicillium rugulosum</name>
    <dbReference type="NCBI Taxonomy" id="121627"/>
    <lineage>
        <taxon>Eukaryota</taxon>
        <taxon>Fungi</taxon>
        <taxon>Dikarya</taxon>
        <taxon>Ascomycota</taxon>
        <taxon>Pezizomycotina</taxon>
        <taxon>Eurotiomycetes</taxon>
        <taxon>Eurotiomycetidae</taxon>
        <taxon>Eurotiales</taxon>
        <taxon>Trichocomaceae</taxon>
        <taxon>Talaromyces</taxon>
        <taxon>Talaromyces sect. Islandici</taxon>
    </lineage>
</organism>
<dbReference type="GO" id="GO:0005634">
    <property type="term" value="C:nucleus"/>
    <property type="evidence" value="ECO:0007669"/>
    <property type="project" value="UniProtKB-SubCell"/>
</dbReference>
<dbReference type="KEGG" id="trg:TRUGW13939_03168"/>
<evidence type="ECO:0000256" key="3">
    <source>
        <dbReference type="ARBA" id="ARBA00022737"/>
    </source>
</evidence>
<dbReference type="InterPro" id="IPR051059">
    <property type="entry name" value="VerF-like"/>
</dbReference>
<reference evidence="10" key="1">
    <citation type="submission" date="2020-06" db="EMBL/GenBank/DDBJ databases">
        <title>A chromosome-scale genome assembly of Talaromyces rugulosus W13939.</title>
        <authorList>
            <person name="Wang B."/>
            <person name="Guo L."/>
            <person name="Ye K."/>
            <person name="Wang L."/>
        </authorList>
    </citation>
    <scope>NUCLEOTIDE SEQUENCE [LARGE SCALE GENOMIC DNA]</scope>
    <source>
        <strain evidence="10">W13939</strain>
    </source>
</reference>
<proteinExistence type="predicted"/>
<sequence>MPLTTLSMAAEQAALQGIIPSPQDSQAILATTKNAHISIPEPESIDHPPTETNYGLDFEYSLDSLAAFLDNGPLESHHFPSFVNAEQPMPFFSPESGINGAEIRQGIHQEEHAPAPTALEESGSFSRFGSRLPSLQPEESPTLRDQDPSSARKPLSDISVEDRQLILSKLSEFSGVVLSGFRLPSRLALSRYLAGYVNGFHEHMPCLHVQTMSVQKCSIELLLAMAAVGAQYCFEGEKGVELFHASQGIAMQRIRRRDTRFAEHTENYQPRFLNSPQNTEGIDPHSSWAGHATHTLSPSLPGPLGLPPDQGTSEDLIQTAQALFLLMAMATWAKHKEILRQALAIQSILATLVREDGLKMTPLVGDDISWEKWIRHESVKRTKFIVFCFFNLHCIVYNIPSLILSSELDLPLPCSAAEFKAPSMMRWREARKKNDLPEINFQTAFQRLFERSGPSDMERYSYTSSLGNYVLIHALIQHIFFVRQIARRRTSSLNLTNQDLDSEEISALEQALRNWQMGWKQNPESSLDPLDPNGPIAFNSTALLRLAYIRLNNIFAGPGHHALATRDPVQIAHSFREISATRIGRTRKLVRAVLHSAHALSIPIKIGIRLVARTQTFTWSIQHSLCSLECAFLLCKWLEALALPNPQPEATDDEKRICWLVKTMLDETEYGVYCEDEQALQSPTMLRQLSAGVLRVWAQIFKGAQTWAIVDIIGTALNTYADMLDNSHS</sequence>
<gene>
    <name evidence="9" type="ORF">TRUGW13939_03168</name>
</gene>
<comment type="subcellular location">
    <subcellularLocation>
        <location evidence="1">Nucleus</location>
    </subcellularLocation>
</comment>
<evidence type="ECO:0000313" key="10">
    <source>
        <dbReference type="Proteomes" id="UP000509510"/>
    </source>
</evidence>
<dbReference type="Proteomes" id="UP000509510">
    <property type="component" value="Chromosome II"/>
</dbReference>
<evidence type="ECO:0000256" key="2">
    <source>
        <dbReference type="ARBA" id="ARBA00022723"/>
    </source>
</evidence>
<keyword evidence="3" id="KW-0677">Repeat</keyword>
<evidence type="ECO:0000256" key="4">
    <source>
        <dbReference type="ARBA" id="ARBA00022771"/>
    </source>
</evidence>
<feature type="domain" description="Xylanolytic transcriptional activator regulatory" evidence="8">
    <location>
        <begin position="196"/>
        <end position="515"/>
    </location>
</feature>
<dbReference type="GO" id="GO:0008270">
    <property type="term" value="F:zinc ion binding"/>
    <property type="evidence" value="ECO:0007669"/>
    <property type="project" value="UniProtKB-KW"/>
</dbReference>
<keyword evidence="2" id="KW-0479">Metal-binding</keyword>
<name>A0A7H8QQA9_TALRU</name>
<keyword evidence="10" id="KW-1185">Reference proteome</keyword>
<dbReference type="GeneID" id="55990673"/>
<dbReference type="PANTHER" id="PTHR40626:SF10">
    <property type="entry name" value="C2H2-TYPE DOMAIN-CONTAINING PROTEIN"/>
    <property type="match status" value="1"/>
</dbReference>
<evidence type="ECO:0000259" key="8">
    <source>
        <dbReference type="Pfam" id="PF04082"/>
    </source>
</evidence>
<dbReference type="CDD" id="cd12148">
    <property type="entry name" value="fungal_TF_MHR"/>
    <property type="match status" value="1"/>
</dbReference>
<evidence type="ECO:0000256" key="1">
    <source>
        <dbReference type="ARBA" id="ARBA00004123"/>
    </source>
</evidence>
<evidence type="ECO:0000313" key="9">
    <source>
        <dbReference type="EMBL" id="QKX56068.1"/>
    </source>
</evidence>
<dbReference type="RefSeq" id="XP_035342246.1">
    <property type="nucleotide sequence ID" value="XM_035486353.1"/>
</dbReference>
<evidence type="ECO:0000256" key="5">
    <source>
        <dbReference type="ARBA" id="ARBA00022833"/>
    </source>
</evidence>
<dbReference type="GO" id="GO:0000785">
    <property type="term" value="C:chromatin"/>
    <property type="evidence" value="ECO:0007669"/>
    <property type="project" value="TreeGrafter"/>
</dbReference>
<dbReference type="AlphaFoldDB" id="A0A7H8QQA9"/>
<dbReference type="InterPro" id="IPR007219">
    <property type="entry name" value="XnlR_reg_dom"/>
</dbReference>
<keyword evidence="6" id="KW-0539">Nucleus</keyword>
<dbReference type="OrthoDB" id="654211at2759"/>
<dbReference type="GO" id="GO:0000981">
    <property type="term" value="F:DNA-binding transcription factor activity, RNA polymerase II-specific"/>
    <property type="evidence" value="ECO:0007669"/>
    <property type="project" value="InterPro"/>
</dbReference>
<keyword evidence="4" id="KW-0863">Zinc-finger</keyword>
<dbReference type="GO" id="GO:0006351">
    <property type="term" value="P:DNA-templated transcription"/>
    <property type="evidence" value="ECO:0007669"/>
    <property type="project" value="InterPro"/>
</dbReference>
<keyword evidence="5" id="KW-0862">Zinc</keyword>